<sequence length="845" mass="96082">MFYHQSLLSSSSLSSVNKKKEMDSSSDTEIIRPEDITTIRTAVEESSTSDGEQLYLSIVWYSGKIGLAYYDVDTLQINIMLDTVENDDFTLLKRAIKQIEPTAIILSSKQDDRLVKSLKQTVHEVYSSKIKTGGSEQTEMAEILQYLPNIDFSLEICKRRILSLDLPAMPKHYTDTERVLYMSSLISFDNVAMVKAIGGVIKFLEKKRIGVELEDHNVRVPVLGFKVFSLKDQMTLDDSAFSALLIFHKESHPSVYKTGTSDSGKEGLSLFGILNRCKSQMGSRMLRLWFMRPLKNLQLIKERHDAVTFFSLPRNIEVLTTLQDCMKHIRNIPRILSKMVLAQASITDWQVMYKTVYHAIYIGDICRAQRSSIAIFQKVAKSFSEDLHRIATLISKIIDFDESSTQSRFVVRPNVDADLDEKKRTYNGLPDFMTKVAREELCKLNSDITECSVIYLPHLCYLLAIPKSENMVTEEDYEIPGLDFKFLSNNMLHYKSARTKELDTLLGDTQCEIIDHETSIMHRLQNTILEHSQVIYDVMEYAAELDCLMALSTCAREFRYVRPQMVEDDIIDIQAGRHPVQEICCSQFVPNDYCSKNGEGKIKILTGPNACGKSVYLKQVALIVYMSHIGSFVPAESATIGYVDRIFTRIKSLESVSIGLSTFMLDISQMSEALTCATNRSLVMVDEFGKGTESIDGLSLLCSSLHYWQAMETFCPHILVSTHFHSIIHRQILPQTPQLKFLTLDTLHNGEDLVFLYQIVEGHTSSSYASHVAAKVGLPQEIVKRGIEVSDLLRKKQPVHRVDSESTENNFKRCQAIVSNFLELDLDNDDVEKFLKEYVLTTYKD</sequence>
<dbReference type="GO" id="GO:0030983">
    <property type="term" value="F:mismatched DNA binding"/>
    <property type="evidence" value="ECO:0007669"/>
    <property type="project" value="InterPro"/>
</dbReference>
<dbReference type="PIRSF" id="PIRSF005813">
    <property type="entry name" value="MSH2"/>
    <property type="match status" value="1"/>
</dbReference>
<evidence type="ECO:0000256" key="3">
    <source>
        <dbReference type="ARBA" id="ARBA00022763"/>
    </source>
</evidence>
<keyword evidence="7" id="KW-0469">Meiosis</keyword>
<dbReference type="GO" id="GO:0005524">
    <property type="term" value="F:ATP binding"/>
    <property type="evidence" value="ECO:0007669"/>
    <property type="project" value="UniProtKB-KW"/>
</dbReference>
<dbReference type="FunFam" id="3.40.50.300:FF:000820">
    <property type="entry name" value="MutS homolog 5 (E. coli)"/>
    <property type="match status" value="1"/>
</dbReference>
<evidence type="ECO:0000313" key="12">
    <source>
        <dbReference type="Proteomes" id="UP001347796"/>
    </source>
</evidence>
<proteinExistence type="inferred from homology"/>
<comment type="caution">
    <text evidence="11">The sequence shown here is derived from an EMBL/GenBank/DDBJ whole genome shotgun (WGS) entry which is preliminary data.</text>
</comment>
<feature type="domain" description="DNA mismatch repair proteins mutS family" evidence="10">
    <location>
        <begin position="681"/>
        <end position="697"/>
    </location>
</feature>
<dbReference type="SUPFAM" id="SSF52540">
    <property type="entry name" value="P-loop containing nucleoside triphosphate hydrolases"/>
    <property type="match status" value="1"/>
</dbReference>
<evidence type="ECO:0000256" key="5">
    <source>
        <dbReference type="ARBA" id="ARBA00023125"/>
    </source>
</evidence>
<evidence type="ECO:0000256" key="7">
    <source>
        <dbReference type="ARBA" id="ARBA00023254"/>
    </source>
</evidence>
<evidence type="ECO:0000256" key="4">
    <source>
        <dbReference type="ARBA" id="ARBA00022840"/>
    </source>
</evidence>
<dbReference type="Pfam" id="PF05192">
    <property type="entry name" value="MutS_III"/>
    <property type="match status" value="1"/>
</dbReference>
<dbReference type="InterPro" id="IPR045076">
    <property type="entry name" value="MutS"/>
</dbReference>
<protein>
    <recommendedName>
        <fullName evidence="9">MutS protein homolog 5</fullName>
    </recommendedName>
</protein>
<reference evidence="11 12" key="1">
    <citation type="submission" date="2024-01" db="EMBL/GenBank/DDBJ databases">
        <title>The genome of the rayed Mediterranean limpet Patella caerulea (Linnaeus, 1758).</title>
        <authorList>
            <person name="Anh-Thu Weber A."/>
            <person name="Halstead-Nussloch G."/>
        </authorList>
    </citation>
    <scope>NUCLEOTIDE SEQUENCE [LARGE SCALE GENOMIC DNA]</scope>
    <source>
        <strain evidence="11">AATW-2023a</strain>
        <tissue evidence="11">Whole specimen</tissue>
    </source>
</reference>
<dbReference type="Proteomes" id="UP001347796">
    <property type="component" value="Unassembled WGS sequence"/>
</dbReference>
<dbReference type="InterPro" id="IPR027417">
    <property type="entry name" value="P-loop_NTPase"/>
</dbReference>
<gene>
    <name evidence="11" type="ORF">SNE40_011344</name>
</gene>
<dbReference type="PANTHER" id="PTHR11361">
    <property type="entry name" value="DNA MISMATCH REPAIR PROTEIN MUTS FAMILY MEMBER"/>
    <property type="match status" value="1"/>
</dbReference>
<dbReference type="GO" id="GO:0051026">
    <property type="term" value="P:chiasma assembly"/>
    <property type="evidence" value="ECO:0007669"/>
    <property type="project" value="TreeGrafter"/>
</dbReference>
<dbReference type="AlphaFoldDB" id="A0AAN8JJH7"/>
<evidence type="ECO:0000313" key="11">
    <source>
        <dbReference type="EMBL" id="KAK6178852.1"/>
    </source>
</evidence>
<dbReference type="GO" id="GO:0140664">
    <property type="term" value="F:ATP-dependent DNA damage sensor activity"/>
    <property type="evidence" value="ECO:0007669"/>
    <property type="project" value="InterPro"/>
</dbReference>
<keyword evidence="2" id="KW-0547">Nucleotide-binding</keyword>
<organism evidence="11 12">
    <name type="scientific">Patella caerulea</name>
    <name type="common">Rayed Mediterranean limpet</name>
    <dbReference type="NCBI Taxonomy" id="87958"/>
    <lineage>
        <taxon>Eukaryota</taxon>
        <taxon>Metazoa</taxon>
        <taxon>Spiralia</taxon>
        <taxon>Lophotrochozoa</taxon>
        <taxon>Mollusca</taxon>
        <taxon>Gastropoda</taxon>
        <taxon>Patellogastropoda</taxon>
        <taxon>Patelloidea</taxon>
        <taxon>Patellidae</taxon>
        <taxon>Patella</taxon>
    </lineage>
</organism>
<evidence type="ECO:0000256" key="2">
    <source>
        <dbReference type="ARBA" id="ARBA00022741"/>
    </source>
</evidence>
<keyword evidence="3" id="KW-0227">DNA damage</keyword>
<dbReference type="Pfam" id="PF00488">
    <property type="entry name" value="MutS_V"/>
    <property type="match status" value="1"/>
</dbReference>
<name>A0AAN8JJH7_PATCE</name>
<comment type="function">
    <text evidence="8">Involved in DNA mismatch repair and meiotic recombination processes. Facilitates crossovers between homologs during meiosis.</text>
</comment>
<evidence type="ECO:0000256" key="8">
    <source>
        <dbReference type="ARBA" id="ARBA00057350"/>
    </source>
</evidence>
<keyword evidence="5" id="KW-0238">DNA-binding</keyword>
<evidence type="ECO:0000259" key="10">
    <source>
        <dbReference type="PROSITE" id="PS00486"/>
    </source>
</evidence>
<comment type="similarity">
    <text evidence="1">Belongs to the DNA mismatch repair MutS family.</text>
</comment>
<keyword evidence="6" id="KW-0234">DNA repair</keyword>
<dbReference type="SUPFAM" id="SSF48334">
    <property type="entry name" value="DNA repair protein MutS, domain III"/>
    <property type="match status" value="1"/>
</dbReference>
<dbReference type="InterPro" id="IPR000432">
    <property type="entry name" value="DNA_mismatch_repair_MutS_C"/>
</dbReference>
<dbReference type="PROSITE" id="PS00486">
    <property type="entry name" value="DNA_MISMATCH_REPAIR_2"/>
    <property type="match status" value="1"/>
</dbReference>
<dbReference type="InterPro" id="IPR011184">
    <property type="entry name" value="DNA_mismatch_repair_Msh2"/>
</dbReference>
<evidence type="ECO:0000256" key="9">
    <source>
        <dbReference type="ARBA" id="ARBA00071136"/>
    </source>
</evidence>
<evidence type="ECO:0000256" key="6">
    <source>
        <dbReference type="ARBA" id="ARBA00023204"/>
    </source>
</evidence>
<dbReference type="SMART" id="SM00533">
    <property type="entry name" value="MUTSd"/>
    <property type="match status" value="1"/>
</dbReference>
<dbReference type="Gene3D" id="1.10.1420.10">
    <property type="match status" value="1"/>
</dbReference>
<dbReference type="GO" id="GO:0006298">
    <property type="term" value="P:mismatch repair"/>
    <property type="evidence" value="ECO:0007669"/>
    <property type="project" value="InterPro"/>
</dbReference>
<dbReference type="InterPro" id="IPR036187">
    <property type="entry name" value="DNA_mismatch_repair_MutS_sf"/>
</dbReference>
<dbReference type="Gene3D" id="3.40.50.300">
    <property type="entry name" value="P-loop containing nucleotide triphosphate hydrolases"/>
    <property type="match status" value="1"/>
</dbReference>
<dbReference type="PANTHER" id="PTHR11361:SF20">
    <property type="entry name" value="MUTS PROTEIN HOMOLOG 5"/>
    <property type="match status" value="1"/>
</dbReference>
<dbReference type="EMBL" id="JAZGQO010000008">
    <property type="protein sequence ID" value="KAK6178852.1"/>
    <property type="molecule type" value="Genomic_DNA"/>
</dbReference>
<accession>A0AAN8JJH7</accession>
<dbReference type="CDD" id="cd03281">
    <property type="entry name" value="ABC_MSH5_euk"/>
    <property type="match status" value="1"/>
</dbReference>
<dbReference type="InterPro" id="IPR007696">
    <property type="entry name" value="DNA_mismatch_repair_MutS_core"/>
</dbReference>
<keyword evidence="12" id="KW-1185">Reference proteome</keyword>
<dbReference type="SMART" id="SM00534">
    <property type="entry name" value="MUTSac"/>
    <property type="match status" value="1"/>
</dbReference>
<dbReference type="FunFam" id="1.10.1420.10:FF:000008">
    <property type="entry name" value="MutS homolog 5 (E. coli)"/>
    <property type="match status" value="1"/>
</dbReference>
<keyword evidence="4" id="KW-0067">ATP-binding</keyword>
<dbReference type="GO" id="GO:0005634">
    <property type="term" value="C:nucleus"/>
    <property type="evidence" value="ECO:0007669"/>
    <property type="project" value="TreeGrafter"/>
</dbReference>
<evidence type="ECO:0000256" key="1">
    <source>
        <dbReference type="ARBA" id="ARBA00006271"/>
    </source>
</evidence>